<proteinExistence type="inferred from homology"/>
<reference evidence="7 8" key="1">
    <citation type="submission" date="2021-05" db="EMBL/GenBank/DDBJ databases">
        <title>A Polyphasic approach of four new species of the genus Ohtaekwangia: Ohtaekwangia histidinii sp. nov., Ohtaekwangia cretensis sp. nov., Ohtaekwangia indiensis sp. nov., Ohtaekwangia reichenbachii sp. nov. from diverse environment.</title>
        <authorList>
            <person name="Octaviana S."/>
        </authorList>
    </citation>
    <scope>NUCLEOTIDE SEQUENCE [LARGE SCALE GENOMIC DNA]</scope>
    <source>
        <strain evidence="7 8">PWU37</strain>
    </source>
</reference>
<dbReference type="Pfam" id="PF08281">
    <property type="entry name" value="Sigma70_r4_2"/>
    <property type="match status" value="1"/>
</dbReference>
<dbReference type="InterPro" id="IPR013249">
    <property type="entry name" value="RNA_pol_sigma70_r4_t2"/>
</dbReference>
<dbReference type="GO" id="GO:0016987">
    <property type="term" value="F:sigma factor activity"/>
    <property type="evidence" value="ECO:0007669"/>
    <property type="project" value="UniProtKB-KW"/>
</dbReference>
<dbReference type="Pfam" id="PF04542">
    <property type="entry name" value="Sigma70_r2"/>
    <property type="match status" value="1"/>
</dbReference>
<dbReference type="InterPro" id="IPR007627">
    <property type="entry name" value="RNA_pol_sigma70_r2"/>
</dbReference>
<comment type="similarity">
    <text evidence="1">Belongs to the sigma-70 factor family. ECF subfamily.</text>
</comment>
<sequence length="207" mass="23901">MDALNQPGNRNEPGFFVAKTPLAAEEQELWRLFRGGSRQALNVIFDCYARTLYSYGRNITPDQALISDCIQDVFVELWTKRGNLSESVVLLKFYLIKSLRRRILRRLSSDKLSLGEQHIPEEYDYTVEFTIEVDLIQEQFSQEVSQQLKSSLAALSPRQQEAIYLKFYENLGYDEIALVMQTNVKAVYNLVGKALISLRQVLRLPSR</sequence>
<dbReference type="PANTHER" id="PTHR43133:SF46">
    <property type="entry name" value="RNA POLYMERASE SIGMA-70 FACTOR ECF SUBFAMILY"/>
    <property type="match status" value="1"/>
</dbReference>
<dbReference type="PANTHER" id="PTHR43133">
    <property type="entry name" value="RNA POLYMERASE ECF-TYPE SIGMA FACTO"/>
    <property type="match status" value="1"/>
</dbReference>
<keyword evidence="3" id="KW-0731">Sigma factor</keyword>
<gene>
    <name evidence="7" type="ORF">KK078_06175</name>
</gene>
<dbReference type="SUPFAM" id="SSF88946">
    <property type="entry name" value="Sigma2 domain of RNA polymerase sigma factors"/>
    <property type="match status" value="1"/>
</dbReference>
<organism evidence="7 8">
    <name type="scientific">Dawidia soli</name>
    <dbReference type="NCBI Taxonomy" id="2782352"/>
    <lineage>
        <taxon>Bacteria</taxon>
        <taxon>Pseudomonadati</taxon>
        <taxon>Bacteroidota</taxon>
        <taxon>Cytophagia</taxon>
        <taxon>Cytophagales</taxon>
        <taxon>Chryseotaleaceae</taxon>
        <taxon>Dawidia</taxon>
    </lineage>
</organism>
<evidence type="ECO:0000256" key="3">
    <source>
        <dbReference type="ARBA" id="ARBA00023082"/>
    </source>
</evidence>
<dbReference type="GO" id="GO:0003677">
    <property type="term" value="F:DNA binding"/>
    <property type="evidence" value="ECO:0007669"/>
    <property type="project" value="InterPro"/>
</dbReference>
<evidence type="ECO:0000259" key="5">
    <source>
        <dbReference type="Pfam" id="PF04542"/>
    </source>
</evidence>
<dbReference type="SUPFAM" id="SSF88659">
    <property type="entry name" value="Sigma3 and sigma4 domains of RNA polymerase sigma factors"/>
    <property type="match status" value="1"/>
</dbReference>
<evidence type="ECO:0000256" key="1">
    <source>
        <dbReference type="ARBA" id="ARBA00010641"/>
    </source>
</evidence>
<keyword evidence="4" id="KW-0804">Transcription</keyword>
<dbReference type="EMBL" id="JAHESC010000006">
    <property type="protein sequence ID" value="MBT1686134.1"/>
    <property type="molecule type" value="Genomic_DNA"/>
</dbReference>
<accession>A0AAP2GCB7</accession>
<dbReference type="CDD" id="cd06171">
    <property type="entry name" value="Sigma70_r4"/>
    <property type="match status" value="1"/>
</dbReference>
<dbReference type="GO" id="GO:0006352">
    <property type="term" value="P:DNA-templated transcription initiation"/>
    <property type="evidence" value="ECO:0007669"/>
    <property type="project" value="InterPro"/>
</dbReference>
<keyword evidence="8" id="KW-1185">Reference proteome</keyword>
<protein>
    <submittedName>
        <fullName evidence="7">Sigma-70 family RNA polymerase sigma factor</fullName>
    </submittedName>
</protein>
<dbReference type="Gene3D" id="1.10.10.10">
    <property type="entry name" value="Winged helix-like DNA-binding domain superfamily/Winged helix DNA-binding domain"/>
    <property type="match status" value="1"/>
</dbReference>
<dbReference type="InterPro" id="IPR039425">
    <property type="entry name" value="RNA_pol_sigma-70-like"/>
</dbReference>
<dbReference type="AlphaFoldDB" id="A0AAP2GCB7"/>
<evidence type="ECO:0000313" key="7">
    <source>
        <dbReference type="EMBL" id="MBT1686134.1"/>
    </source>
</evidence>
<dbReference type="NCBIfam" id="TIGR02937">
    <property type="entry name" value="sigma70-ECF"/>
    <property type="match status" value="1"/>
</dbReference>
<evidence type="ECO:0000259" key="6">
    <source>
        <dbReference type="Pfam" id="PF08281"/>
    </source>
</evidence>
<evidence type="ECO:0000313" key="8">
    <source>
        <dbReference type="Proteomes" id="UP001319180"/>
    </source>
</evidence>
<dbReference type="InterPro" id="IPR013325">
    <property type="entry name" value="RNA_pol_sigma_r2"/>
</dbReference>
<evidence type="ECO:0000256" key="2">
    <source>
        <dbReference type="ARBA" id="ARBA00023015"/>
    </source>
</evidence>
<comment type="caution">
    <text evidence="7">The sequence shown here is derived from an EMBL/GenBank/DDBJ whole genome shotgun (WGS) entry which is preliminary data.</text>
</comment>
<dbReference type="InterPro" id="IPR014284">
    <property type="entry name" value="RNA_pol_sigma-70_dom"/>
</dbReference>
<evidence type="ECO:0000256" key="4">
    <source>
        <dbReference type="ARBA" id="ARBA00023163"/>
    </source>
</evidence>
<name>A0AAP2GCB7_9BACT</name>
<dbReference type="Proteomes" id="UP001319180">
    <property type="component" value="Unassembled WGS sequence"/>
</dbReference>
<dbReference type="RefSeq" id="WP_254089373.1">
    <property type="nucleotide sequence ID" value="NZ_JAHESC010000006.1"/>
</dbReference>
<dbReference type="Gene3D" id="1.10.1740.10">
    <property type="match status" value="1"/>
</dbReference>
<feature type="domain" description="RNA polymerase sigma factor 70 region 4 type 2" evidence="6">
    <location>
        <begin position="146"/>
        <end position="195"/>
    </location>
</feature>
<keyword evidence="2" id="KW-0805">Transcription regulation</keyword>
<dbReference type="InterPro" id="IPR013324">
    <property type="entry name" value="RNA_pol_sigma_r3/r4-like"/>
</dbReference>
<feature type="domain" description="RNA polymerase sigma-70 region 2" evidence="5">
    <location>
        <begin position="45"/>
        <end position="109"/>
    </location>
</feature>
<dbReference type="InterPro" id="IPR036388">
    <property type="entry name" value="WH-like_DNA-bd_sf"/>
</dbReference>